<dbReference type="EMBL" id="FOIB01000001">
    <property type="protein sequence ID" value="SES98727.1"/>
    <property type="molecule type" value="Genomic_DNA"/>
</dbReference>
<comment type="caution">
    <text evidence="5">The sequence shown here is derived from an EMBL/GenBank/DDBJ whole genome shotgun (WGS) entry which is preliminary data.</text>
</comment>
<dbReference type="Gene3D" id="2.60.40.10">
    <property type="entry name" value="Immunoglobulins"/>
    <property type="match status" value="1"/>
</dbReference>
<accession>A0A511SX10</accession>
<feature type="chain" id="PRO_5022719912" evidence="2">
    <location>
        <begin position="31"/>
        <end position="473"/>
    </location>
</feature>
<dbReference type="InterPro" id="IPR006652">
    <property type="entry name" value="Kelch_1"/>
</dbReference>
<dbReference type="InterPro" id="IPR009880">
    <property type="entry name" value="Glyoxal_oxidase_N"/>
</dbReference>
<dbReference type="PANTHER" id="PTHR32208:SF21">
    <property type="entry name" value="LOW QUALITY PROTEIN: ALDEHYDE OXIDASE GLOX-LIKE"/>
    <property type="match status" value="1"/>
</dbReference>
<dbReference type="Gene3D" id="2.130.10.80">
    <property type="entry name" value="Galactose oxidase/kelch, beta-propeller"/>
    <property type="match status" value="1"/>
</dbReference>
<feature type="domain" description="Glyoxal oxidase N-terminal" evidence="3">
    <location>
        <begin position="260"/>
        <end position="364"/>
    </location>
</feature>
<keyword evidence="7" id="KW-1185">Reference proteome</keyword>
<protein>
    <submittedName>
        <fullName evidence="6">Kelch motif-containing protein</fullName>
    </submittedName>
</protein>
<evidence type="ECO:0000313" key="5">
    <source>
        <dbReference type="EMBL" id="GEN05688.1"/>
    </source>
</evidence>
<dbReference type="SUPFAM" id="SSF50965">
    <property type="entry name" value="Galactose oxidase, central domain"/>
    <property type="match status" value="1"/>
</dbReference>
<organism evidence="5 8">
    <name type="scientific">Myxococcus fulvus</name>
    <dbReference type="NCBI Taxonomy" id="33"/>
    <lineage>
        <taxon>Bacteria</taxon>
        <taxon>Pseudomonadati</taxon>
        <taxon>Myxococcota</taxon>
        <taxon>Myxococcia</taxon>
        <taxon>Myxococcales</taxon>
        <taxon>Cystobacterineae</taxon>
        <taxon>Myxococcaceae</taxon>
        <taxon>Myxococcus</taxon>
    </lineage>
</organism>
<feature type="signal peptide" evidence="2">
    <location>
        <begin position="1"/>
        <end position="30"/>
    </location>
</feature>
<sequence>MRHPPLPRRCAVLAVHLLGLVLLGATSARAQVPSLTGRWSSVLTWPISATHLALMPDGKVLFYGEFEEGALPPRRWDPSTGALTTYPYVGYNIFCSGHNFLSNGKLLVTGGHIASHVGLPDTSAFDFNTNTWTRLPDMNAGRWYPTNTTLSNGDVVVISGEIAGAGDINEIPQRFIAGTNSWRTLTGARRNLPFYPKMFLAPNGQLFYAGSLRGSLWLNPNGNGAWTTGPLSNFGGRSYGPAVLIDGKVTLFGGGEPPTATVEQIDLTVAAPSWRYVAPMSIRRRQHNAVLLPDGTVLIIGGSSGSGFDDAASPVLYAELYNPATNTWTSLASQVRYRGYHSTAALLPDGRVLSAGGANEHTAEVFSPPYLFKGARPVITAAPTTSQPGATFSITTPDAARITRVSLIALNSTTHTFDMNQRLLTLAFTRTAGALTVTAPPNRNLAPPGYYQLFIVNDAGVPSYGRRLRIPPP</sequence>
<dbReference type="EMBL" id="BJXR01000011">
    <property type="protein sequence ID" value="GEN05688.1"/>
    <property type="molecule type" value="Genomic_DNA"/>
</dbReference>
<dbReference type="InterPro" id="IPR015202">
    <property type="entry name" value="GO-like_E_set"/>
</dbReference>
<evidence type="ECO:0000313" key="6">
    <source>
        <dbReference type="EMBL" id="SES98727.1"/>
    </source>
</evidence>
<dbReference type="InterPro" id="IPR037293">
    <property type="entry name" value="Gal_Oxidase_central_sf"/>
</dbReference>
<proteinExistence type="predicted"/>
<dbReference type="CDD" id="cd02851">
    <property type="entry name" value="E_set_GO_C"/>
    <property type="match status" value="1"/>
</dbReference>
<dbReference type="Pfam" id="PF07250">
    <property type="entry name" value="Glyoxal_oxid_N"/>
    <property type="match status" value="2"/>
</dbReference>
<evidence type="ECO:0000259" key="4">
    <source>
        <dbReference type="Pfam" id="PF09118"/>
    </source>
</evidence>
<evidence type="ECO:0000256" key="1">
    <source>
        <dbReference type="ARBA" id="ARBA00022729"/>
    </source>
</evidence>
<evidence type="ECO:0000256" key="2">
    <source>
        <dbReference type="SAM" id="SignalP"/>
    </source>
</evidence>
<evidence type="ECO:0000313" key="8">
    <source>
        <dbReference type="Proteomes" id="UP000321514"/>
    </source>
</evidence>
<evidence type="ECO:0000313" key="7">
    <source>
        <dbReference type="Proteomes" id="UP000183760"/>
    </source>
</evidence>
<dbReference type="InterPro" id="IPR014756">
    <property type="entry name" value="Ig_E-set"/>
</dbReference>
<dbReference type="SMART" id="SM00612">
    <property type="entry name" value="Kelch"/>
    <property type="match status" value="2"/>
</dbReference>
<evidence type="ECO:0000259" key="3">
    <source>
        <dbReference type="Pfam" id="PF07250"/>
    </source>
</evidence>
<dbReference type="Proteomes" id="UP000183760">
    <property type="component" value="Unassembled WGS sequence"/>
</dbReference>
<dbReference type="SUPFAM" id="SSF81296">
    <property type="entry name" value="E set domains"/>
    <property type="match status" value="1"/>
</dbReference>
<dbReference type="Pfam" id="PF09118">
    <property type="entry name" value="GO-like_E_set"/>
    <property type="match status" value="1"/>
</dbReference>
<feature type="domain" description="Galactose oxidase-like Early set" evidence="4">
    <location>
        <begin position="376"/>
        <end position="470"/>
    </location>
</feature>
<reference evidence="5 8" key="2">
    <citation type="submission" date="2019-07" db="EMBL/GenBank/DDBJ databases">
        <title>Whole genome shotgun sequence of Myxococcus fulvus NBRC 100333.</title>
        <authorList>
            <person name="Hosoyama A."/>
            <person name="Uohara A."/>
            <person name="Ohji S."/>
            <person name="Ichikawa N."/>
        </authorList>
    </citation>
    <scope>NUCLEOTIDE SEQUENCE [LARGE SCALE GENOMIC DNA]</scope>
    <source>
        <strain evidence="5 8">NBRC 100333</strain>
    </source>
</reference>
<dbReference type="OrthoDB" id="8673369at2"/>
<reference evidence="6 7" key="1">
    <citation type="submission" date="2016-10" db="EMBL/GenBank/DDBJ databases">
        <authorList>
            <person name="Varghese N."/>
            <person name="Submissions S."/>
        </authorList>
    </citation>
    <scope>NUCLEOTIDE SEQUENCE [LARGE SCALE GENOMIC DNA]</scope>
    <source>
        <strain evidence="6 7">DSM 16525</strain>
    </source>
</reference>
<feature type="domain" description="Glyoxal oxidase N-terminal" evidence="3">
    <location>
        <begin position="89"/>
        <end position="222"/>
    </location>
</feature>
<dbReference type="InterPro" id="IPR013783">
    <property type="entry name" value="Ig-like_fold"/>
</dbReference>
<name>A0A511SX10_MYXFU</name>
<dbReference type="STRING" id="1334629.MFUL124B02_04795"/>
<dbReference type="InterPro" id="IPR011043">
    <property type="entry name" value="Gal_Oxase/kelch_b-propeller"/>
</dbReference>
<dbReference type="PANTHER" id="PTHR32208">
    <property type="entry name" value="SECRETED PROTEIN-RELATED"/>
    <property type="match status" value="1"/>
</dbReference>
<dbReference type="Proteomes" id="UP000321514">
    <property type="component" value="Unassembled WGS sequence"/>
</dbReference>
<dbReference type="RefSeq" id="WP_074949067.1">
    <property type="nucleotide sequence ID" value="NZ_BJXR01000011.1"/>
</dbReference>
<keyword evidence="1 2" id="KW-0732">Signal</keyword>
<dbReference type="AlphaFoldDB" id="A0A511SX10"/>
<gene>
    <name evidence="5" type="ORF">MFU01_07250</name>
    <name evidence="6" type="ORF">SAMN05443572_101764</name>
</gene>